<dbReference type="InterPro" id="IPR002123">
    <property type="entry name" value="Plipid/glycerol_acylTrfase"/>
</dbReference>
<dbReference type="eggNOG" id="COG0204">
    <property type="taxonomic scope" value="Bacteria"/>
</dbReference>
<sequence>MRLTVFNTPIISQLLKVLARLCLLISGWKIEGNKPRVPRYILVAAPHTSNWDFFIGMAVGLSHGIGAYWLGKSSLFWGPLGPIMRWLGGIPVDRARRSSLVEQSIGCFKGNKQLGLVICPEGTRLKGDRWRTGFYHIAKGAEVPIILAYLDFQKKKAGFGPVIKPGCSMEKDLAEIQAFYEKKQGKFPKCFSPVLSQGQV</sequence>
<comment type="caution">
    <text evidence="5">The sequence shown here is derived from an EMBL/GenBank/DDBJ whole genome shotgun (WGS) entry which is preliminary data.</text>
</comment>
<dbReference type="EMBL" id="JOKH01000002">
    <property type="protein sequence ID" value="KEQ18040.1"/>
    <property type="molecule type" value="Genomic_DNA"/>
</dbReference>
<dbReference type="OrthoDB" id="9796839at2"/>
<dbReference type="RefSeq" id="WP_034835080.1">
    <property type="nucleotide sequence ID" value="NZ_JOKH01000002.1"/>
</dbReference>
<evidence type="ECO:0000256" key="3">
    <source>
        <dbReference type="ARBA" id="ARBA00023315"/>
    </source>
</evidence>
<dbReference type="PANTHER" id="PTHR10434">
    <property type="entry name" value="1-ACYL-SN-GLYCEROL-3-PHOSPHATE ACYLTRANSFERASE"/>
    <property type="match status" value="1"/>
</dbReference>
<accession>A0A081NHW7</accession>
<dbReference type="GO" id="GO:0006654">
    <property type="term" value="P:phosphatidic acid biosynthetic process"/>
    <property type="evidence" value="ECO:0007669"/>
    <property type="project" value="TreeGrafter"/>
</dbReference>
<keyword evidence="2" id="KW-0808">Transferase</keyword>
<evidence type="ECO:0000259" key="4">
    <source>
        <dbReference type="SMART" id="SM00563"/>
    </source>
</evidence>
<evidence type="ECO:0000313" key="5">
    <source>
        <dbReference type="EMBL" id="KEQ18040.1"/>
    </source>
</evidence>
<keyword evidence="3" id="KW-0012">Acyltransferase</keyword>
<dbReference type="Proteomes" id="UP000028073">
    <property type="component" value="Unassembled WGS sequence"/>
</dbReference>
<protein>
    <recommendedName>
        <fullName evidence="4">Phospholipid/glycerol acyltransferase domain-containing protein</fullName>
    </recommendedName>
</protein>
<reference evidence="5 6" key="1">
    <citation type="submission" date="2014-06" db="EMBL/GenBank/DDBJ databases">
        <title>Whole Genome Sequences of Three Symbiotic Endozoicomonas Bacteria.</title>
        <authorList>
            <person name="Neave M.J."/>
            <person name="Apprill A."/>
            <person name="Voolstra C.R."/>
        </authorList>
    </citation>
    <scope>NUCLEOTIDE SEQUENCE [LARGE SCALE GENOMIC DNA]</scope>
    <source>
        <strain evidence="5 6">DSM 25634</strain>
    </source>
</reference>
<name>A0A081NHW7_9GAMM</name>
<proteinExistence type="predicted"/>
<keyword evidence="6" id="KW-1185">Reference proteome</keyword>
<evidence type="ECO:0000256" key="2">
    <source>
        <dbReference type="ARBA" id="ARBA00022679"/>
    </source>
</evidence>
<dbReference type="PANTHER" id="PTHR10434:SF9">
    <property type="entry name" value="PHOSPHOLIPID_GLYCEROL ACYLTRANSFERASE DOMAIN-CONTAINING PROTEIN"/>
    <property type="match status" value="1"/>
</dbReference>
<feature type="domain" description="Phospholipid/glycerol acyltransferase" evidence="4">
    <location>
        <begin position="41"/>
        <end position="153"/>
    </location>
</feature>
<dbReference type="SMART" id="SM00563">
    <property type="entry name" value="PlsC"/>
    <property type="match status" value="1"/>
</dbReference>
<dbReference type="CDD" id="cd07988">
    <property type="entry name" value="LPLAT_ABO13168-like"/>
    <property type="match status" value="1"/>
</dbReference>
<evidence type="ECO:0000313" key="6">
    <source>
        <dbReference type="Proteomes" id="UP000028073"/>
    </source>
</evidence>
<organism evidence="5 6">
    <name type="scientific">Endozoicomonas numazuensis</name>
    <dbReference type="NCBI Taxonomy" id="1137799"/>
    <lineage>
        <taxon>Bacteria</taxon>
        <taxon>Pseudomonadati</taxon>
        <taxon>Pseudomonadota</taxon>
        <taxon>Gammaproteobacteria</taxon>
        <taxon>Oceanospirillales</taxon>
        <taxon>Endozoicomonadaceae</taxon>
        <taxon>Endozoicomonas</taxon>
    </lineage>
</organism>
<comment type="pathway">
    <text evidence="1">Lipid metabolism.</text>
</comment>
<dbReference type="Pfam" id="PF01553">
    <property type="entry name" value="Acyltransferase"/>
    <property type="match status" value="1"/>
</dbReference>
<gene>
    <name evidence="5" type="ORF">GZ78_10655</name>
</gene>
<dbReference type="AlphaFoldDB" id="A0A081NHW7"/>
<dbReference type="STRING" id="1137799.GZ78_10655"/>
<dbReference type="SUPFAM" id="SSF69593">
    <property type="entry name" value="Glycerol-3-phosphate (1)-acyltransferase"/>
    <property type="match status" value="1"/>
</dbReference>
<dbReference type="GO" id="GO:0003841">
    <property type="term" value="F:1-acylglycerol-3-phosphate O-acyltransferase activity"/>
    <property type="evidence" value="ECO:0007669"/>
    <property type="project" value="TreeGrafter"/>
</dbReference>
<evidence type="ECO:0000256" key="1">
    <source>
        <dbReference type="ARBA" id="ARBA00005189"/>
    </source>
</evidence>